<evidence type="ECO:0000313" key="2">
    <source>
        <dbReference type="EMBL" id="EYU20928.1"/>
    </source>
</evidence>
<sequence length="165" mass="17628">MPGRVPPVRPAGSQISARPSPPPCARPAPKLLPTGPAGARTSPINCCPPAGRCPSLPEICCTPAGRCPQFAARRPAGARVASTLAGPVPKVRKFSDPKKIIKIRARRKLNLARWLSGPFSQISRIAPKTSGATSFCPRLLAPWAESPAPWLGRCRKSENFPTRKK</sequence>
<organism evidence="2 3">
    <name type="scientific">Erythranthe guttata</name>
    <name type="common">Yellow monkey flower</name>
    <name type="synonym">Mimulus guttatus</name>
    <dbReference type="NCBI Taxonomy" id="4155"/>
    <lineage>
        <taxon>Eukaryota</taxon>
        <taxon>Viridiplantae</taxon>
        <taxon>Streptophyta</taxon>
        <taxon>Embryophyta</taxon>
        <taxon>Tracheophyta</taxon>
        <taxon>Spermatophyta</taxon>
        <taxon>Magnoliopsida</taxon>
        <taxon>eudicotyledons</taxon>
        <taxon>Gunneridae</taxon>
        <taxon>Pentapetalae</taxon>
        <taxon>asterids</taxon>
        <taxon>lamiids</taxon>
        <taxon>Lamiales</taxon>
        <taxon>Phrymaceae</taxon>
        <taxon>Erythranthe</taxon>
    </lineage>
</organism>
<proteinExistence type="predicted"/>
<gene>
    <name evidence="2" type="ORF">MIMGU_mgv1a020219mg</name>
</gene>
<dbReference type="AlphaFoldDB" id="A0A022Q1G3"/>
<feature type="region of interest" description="Disordered" evidence="1">
    <location>
        <begin position="1"/>
        <end position="39"/>
    </location>
</feature>
<reference evidence="2 3" key="1">
    <citation type="journal article" date="2013" name="Proc. Natl. Acad. Sci. U.S.A.">
        <title>Fine-scale variation in meiotic recombination in Mimulus inferred from population shotgun sequencing.</title>
        <authorList>
            <person name="Hellsten U."/>
            <person name="Wright K.M."/>
            <person name="Jenkins J."/>
            <person name="Shu S."/>
            <person name="Yuan Y."/>
            <person name="Wessler S.R."/>
            <person name="Schmutz J."/>
            <person name="Willis J.H."/>
            <person name="Rokhsar D.S."/>
        </authorList>
    </citation>
    <scope>NUCLEOTIDE SEQUENCE [LARGE SCALE GENOMIC DNA]</scope>
    <source>
        <strain evidence="3">cv. DUN x IM62</strain>
    </source>
</reference>
<keyword evidence="3" id="KW-1185">Reference proteome</keyword>
<evidence type="ECO:0000256" key="1">
    <source>
        <dbReference type="SAM" id="MobiDB-lite"/>
    </source>
</evidence>
<dbReference type="Proteomes" id="UP000030748">
    <property type="component" value="Unassembled WGS sequence"/>
</dbReference>
<dbReference type="EMBL" id="KI632253">
    <property type="protein sequence ID" value="EYU20928.1"/>
    <property type="molecule type" value="Genomic_DNA"/>
</dbReference>
<accession>A0A022Q1G3</accession>
<protein>
    <submittedName>
        <fullName evidence="2">Uncharacterized protein</fullName>
    </submittedName>
</protein>
<evidence type="ECO:0000313" key="3">
    <source>
        <dbReference type="Proteomes" id="UP000030748"/>
    </source>
</evidence>
<name>A0A022Q1G3_ERYGU</name>